<evidence type="ECO:0000256" key="1">
    <source>
        <dbReference type="ARBA" id="ARBA00006754"/>
    </source>
</evidence>
<dbReference type="EMBL" id="BAHD01000016">
    <property type="protein sequence ID" value="GAB95122.1"/>
    <property type="molecule type" value="Genomic_DNA"/>
</dbReference>
<feature type="domain" description="PucR C-terminal helix-turn-helix" evidence="2">
    <location>
        <begin position="330"/>
        <end position="386"/>
    </location>
</feature>
<feature type="domain" description="CdaR GGDEF-like" evidence="3">
    <location>
        <begin position="165"/>
        <end position="283"/>
    </location>
</feature>
<dbReference type="PANTHER" id="PTHR33744:SF7">
    <property type="entry name" value="PUCR FAMILY TRANSCRIPTIONAL REGULATOR"/>
    <property type="match status" value="1"/>
</dbReference>
<evidence type="ECO:0000259" key="3">
    <source>
        <dbReference type="Pfam" id="PF17853"/>
    </source>
</evidence>
<dbReference type="Gene3D" id="1.10.10.2840">
    <property type="entry name" value="PucR C-terminal helix-turn-helix domain"/>
    <property type="match status" value="1"/>
</dbReference>
<reference evidence="4 5" key="1">
    <citation type="submission" date="2012-08" db="EMBL/GenBank/DDBJ databases">
        <title>Whole genome shotgun sequence of Kineosphaera limosa NBRC 100340.</title>
        <authorList>
            <person name="Yoshida I."/>
            <person name="Isaki S."/>
            <person name="Hosoyama A."/>
            <person name="Tsuchikane K."/>
            <person name="Katsumata H."/>
            <person name="Ando Y."/>
            <person name="Ohji S."/>
            <person name="Hamada M."/>
            <person name="Tamura T."/>
            <person name="Yamazoe A."/>
            <person name="Yamazaki S."/>
            <person name="Fujita N."/>
        </authorList>
    </citation>
    <scope>NUCLEOTIDE SEQUENCE [LARGE SCALE GENOMIC DNA]</scope>
    <source>
        <strain evidence="4 5">NBRC 100340</strain>
    </source>
</reference>
<comment type="similarity">
    <text evidence="1">Belongs to the CdaR family.</text>
</comment>
<proteinExistence type="inferred from homology"/>
<dbReference type="InterPro" id="IPR025736">
    <property type="entry name" value="PucR_C-HTH_dom"/>
</dbReference>
<dbReference type="Pfam" id="PF17853">
    <property type="entry name" value="GGDEF_2"/>
    <property type="match status" value="1"/>
</dbReference>
<evidence type="ECO:0000313" key="4">
    <source>
        <dbReference type="EMBL" id="GAB95122.1"/>
    </source>
</evidence>
<comment type="caution">
    <text evidence="4">The sequence shown here is derived from an EMBL/GenBank/DDBJ whole genome shotgun (WGS) entry which is preliminary data.</text>
</comment>
<accession>K6WSN7</accession>
<dbReference type="Pfam" id="PF13556">
    <property type="entry name" value="HTH_30"/>
    <property type="match status" value="1"/>
</dbReference>
<dbReference type="eggNOG" id="COG2508">
    <property type="taxonomic scope" value="Bacteria"/>
</dbReference>
<dbReference type="PANTHER" id="PTHR33744">
    <property type="entry name" value="CARBOHYDRATE DIACID REGULATOR"/>
    <property type="match status" value="1"/>
</dbReference>
<evidence type="ECO:0000259" key="2">
    <source>
        <dbReference type="Pfam" id="PF13556"/>
    </source>
</evidence>
<dbReference type="InterPro" id="IPR042070">
    <property type="entry name" value="PucR_C-HTH_sf"/>
</dbReference>
<dbReference type="AlphaFoldDB" id="K6WSN7"/>
<gene>
    <name evidence="4" type="ORF">KILIM_016_00620</name>
</gene>
<name>K6WSN7_9MICO</name>
<keyword evidence="5" id="KW-1185">Reference proteome</keyword>
<dbReference type="InterPro" id="IPR051448">
    <property type="entry name" value="CdaR-like_regulators"/>
</dbReference>
<protein>
    <recommendedName>
        <fullName evidence="6">CdaR family transcriptional regulator</fullName>
    </recommendedName>
</protein>
<dbReference type="InterPro" id="IPR041522">
    <property type="entry name" value="CdaR_GGDEF"/>
</dbReference>
<dbReference type="OrthoDB" id="3246591at2"/>
<dbReference type="STRING" id="1184609.KILIM_016_00620"/>
<dbReference type="Proteomes" id="UP000008366">
    <property type="component" value="Unassembled WGS sequence"/>
</dbReference>
<dbReference type="RefSeq" id="WP_006591654.1">
    <property type="nucleotide sequence ID" value="NZ_BAHD01000016.1"/>
</dbReference>
<evidence type="ECO:0000313" key="5">
    <source>
        <dbReference type="Proteomes" id="UP000008366"/>
    </source>
</evidence>
<organism evidence="4 5">
    <name type="scientific">Kineosphaera limosa NBRC 100340</name>
    <dbReference type="NCBI Taxonomy" id="1184609"/>
    <lineage>
        <taxon>Bacteria</taxon>
        <taxon>Bacillati</taxon>
        <taxon>Actinomycetota</taxon>
        <taxon>Actinomycetes</taxon>
        <taxon>Micrococcales</taxon>
        <taxon>Dermatophilaceae</taxon>
        <taxon>Kineosphaera</taxon>
    </lineage>
</organism>
<sequence length="405" mass="43567">MATASAPLREETVRNIERAAGDLMTAALRHLDARLDWYKALPAQERSWVGLVAQSGIATFVAWCRDASRPARLTADIFGEAPRELTRSITLAQTVDLVRSIVEVVEDHVVELAAPGDEAVLGVAVLRYSREVAFATAQVYATAAEARGAWDARLESLVVDAVLRGEADDEMTSRATALGWGELGPVTVVVGDRPAGERDSALEKIRGVAAREQLEALIAVQGRRLVVILGARDRTTWAQADLTQAVTQLLPHFAAGPVVIGPSVPRLFAAGRSARAALSGLRAAPGWPDAPRPVLADDLLPERVLLGDVPARHHLVERVYQPLRRAGGSLLETASVYLQCGRGIEATARGLYVHANTVRYRLGRIIETIGYDLSDAREAHVVQTAITLGILDSAAPRPRRRDAGN</sequence>
<evidence type="ECO:0008006" key="6">
    <source>
        <dbReference type="Google" id="ProtNLM"/>
    </source>
</evidence>